<proteinExistence type="predicted"/>
<accession>A0A8S1WDW4</accession>
<dbReference type="EMBL" id="CAJJDP010000088">
    <property type="protein sequence ID" value="CAD8187219.1"/>
    <property type="molecule type" value="Genomic_DNA"/>
</dbReference>
<dbReference type="OMA" id="GFICFTI"/>
<comment type="caution">
    <text evidence="3">The sequence shown here is derived from an EMBL/GenBank/DDBJ whole genome shotgun (WGS) entry which is preliminary data.</text>
</comment>
<gene>
    <name evidence="2" type="ORF">POCTA_138.1.T0890173</name>
    <name evidence="3" type="ORF">POCTA_138.1.T0890174</name>
</gene>
<keyword evidence="1" id="KW-0812">Transmembrane</keyword>
<feature type="transmembrane region" description="Helical" evidence="1">
    <location>
        <begin position="116"/>
        <end position="143"/>
    </location>
</feature>
<dbReference type="Proteomes" id="UP000683925">
    <property type="component" value="Unassembled WGS sequence"/>
</dbReference>
<feature type="transmembrane region" description="Helical" evidence="1">
    <location>
        <begin position="40"/>
        <end position="64"/>
    </location>
</feature>
<evidence type="ECO:0000256" key="1">
    <source>
        <dbReference type="SAM" id="Phobius"/>
    </source>
</evidence>
<dbReference type="AlphaFoldDB" id="A0A8S1WDW4"/>
<keyword evidence="1" id="KW-1133">Transmembrane helix</keyword>
<dbReference type="EMBL" id="CAJJDP010000088">
    <property type="protein sequence ID" value="CAD8187221.1"/>
    <property type="molecule type" value="Genomic_DNA"/>
</dbReference>
<name>A0A8S1WDW4_PAROT</name>
<evidence type="ECO:0000313" key="3">
    <source>
        <dbReference type="EMBL" id="CAD8187221.1"/>
    </source>
</evidence>
<feature type="transmembrane region" description="Helical" evidence="1">
    <location>
        <begin position="71"/>
        <end position="96"/>
    </location>
</feature>
<keyword evidence="1" id="KW-0472">Membrane</keyword>
<evidence type="ECO:0000313" key="4">
    <source>
        <dbReference type="Proteomes" id="UP000683925"/>
    </source>
</evidence>
<keyword evidence="4" id="KW-1185">Reference proteome</keyword>
<protein>
    <submittedName>
        <fullName evidence="3">Uncharacterized protein</fullName>
    </submittedName>
</protein>
<sequence length="149" mass="16974">MVEFGEESKKQERGHFFYPLIILCATSILEAQYIDQECDLDLALFTHLVFYGNIVMTVYTLVSFLPRGENLILNLVFAILGICCSLYMFSLLIYGFTLFLSDNDCVNEAPVLYFFLQFYVLANGITFIIVVVVIIGVILKILIDVCRGR</sequence>
<feature type="transmembrane region" description="Helical" evidence="1">
    <location>
        <begin position="16"/>
        <end position="34"/>
    </location>
</feature>
<evidence type="ECO:0000313" key="2">
    <source>
        <dbReference type="EMBL" id="CAD8187219.1"/>
    </source>
</evidence>
<organism evidence="3 4">
    <name type="scientific">Paramecium octaurelia</name>
    <dbReference type="NCBI Taxonomy" id="43137"/>
    <lineage>
        <taxon>Eukaryota</taxon>
        <taxon>Sar</taxon>
        <taxon>Alveolata</taxon>
        <taxon>Ciliophora</taxon>
        <taxon>Intramacronucleata</taxon>
        <taxon>Oligohymenophorea</taxon>
        <taxon>Peniculida</taxon>
        <taxon>Parameciidae</taxon>
        <taxon>Paramecium</taxon>
    </lineage>
</organism>
<reference evidence="3" key="1">
    <citation type="submission" date="2021-01" db="EMBL/GenBank/DDBJ databases">
        <authorList>
            <consortium name="Genoscope - CEA"/>
            <person name="William W."/>
        </authorList>
    </citation>
    <scope>NUCLEOTIDE SEQUENCE</scope>
</reference>
<dbReference type="OrthoDB" id="319540at2759"/>